<reference evidence="9 10" key="1">
    <citation type="submission" date="2021-04" db="EMBL/GenBank/DDBJ databases">
        <authorList>
            <person name="Bliznina A."/>
        </authorList>
    </citation>
    <scope>NUCLEOTIDE SEQUENCE [LARGE SCALE GENOMIC DNA]</scope>
</reference>
<evidence type="ECO:0000256" key="7">
    <source>
        <dbReference type="SAM" id="SignalP"/>
    </source>
</evidence>
<comment type="similarity">
    <text evidence="2 4">Belongs to the AB hydrolase superfamily. Lipase family.</text>
</comment>
<feature type="region of interest" description="Disordered" evidence="5">
    <location>
        <begin position="244"/>
        <end position="263"/>
    </location>
</feature>
<organism evidence="9 10">
    <name type="scientific">Oikopleura dioica</name>
    <name type="common">Tunicate</name>
    <dbReference type="NCBI Taxonomy" id="34765"/>
    <lineage>
        <taxon>Eukaryota</taxon>
        <taxon>Metazoa</taxon>
        <taxon>Chordata</taxon>
        <taxon>Tunicata</taxon>
        <taxon>Appendicularia</taxon>
        <taxon>Copelata</taxon>
        <taxon>Oikopleuridae</taxon>
        <taxon>Oikopleura</taxon>
    </lineage>
</organism>
<keyword evidence="6" id="KW-0812">Transmembrane</keyword>
<keyword evidence="3" id="KW-0964">Secreted</keyword>
<proteinExistence type="inferred from homology"/>
<name>A0ABN7SW64_OIKDI</name>
<dbReference type="Proteomes" id="UP001158576">
    <property type="component" value="Chromosome 2"/>
</dbReference>
<keyword evidence="10" id="KW-1185">Reference proteome</keyword>
<evidence type="ECO:0000256" key="3">
    <source>
        <dbReference type="ARBA" id="ARBA00022525"/>
    </source>
</evidence>
<evidence type="ECO:0000256" key="5">
    <source>
        <dbReference type="SAM" id="MobiDB-lite"/>
    </source>
</evidence>
<accession>A0ABN7SW64</accession>
<feature type="transmembrane region" description="Helical" evidence="6">
    <location>
        <begin position="445"/>
        <end position="463"/>
    </location>
</feature>
<keyword evidence="6" id="KW-0472">Membrane</keyword>
<feature type="signal peptide" evidence="7">
    <location>
        <begin position="1"/>
        <end position="19"/>
    </location>
</feature>
<keyword evidence="7" id="KW-0732">Signal</keyword>
<gene>
    <name evidence="9" type="ORF">OKIOD_LOCUS12839</name>
</gene>
<evidence type="ECO:0000256" key="2">
    <source>
        <dbReference type="ARBA" id="ARBA00010701"/>
    </source>
</evidence>
<feature type="chain" id="PRO_5047474577" evidence="7">
    <location>
        <begin position="20"/>
        <end position="502"/>
    </location>
</feature>
<dbReference type="InterPro" id="IPR029058">
    <property type="entry name" value="AB_hydrolase_fold"/>
</dbReference>
<evidence type="ECO:0000256" key="4">
    <source>
        <dbReference type="RuleBase" id="RU004262"/>
    </source>
</evidence>
<feature type="domain" description="Lipase" evidence="8">
    <location>
        <begin position="300"/>
        <end position="424"/>
    </location>
</feature>
<dbReference type="SUPFAM" id="SSF53474">
    <property type="entry name" value="alpha/beta-Hydrolases"/>
    <property type="match status" value="1"/>
</dbReference>
<evidence type="ECO:0000256" key="1">
    <source>
        <dbReference type="ARBA" id="ARBA00004613"/>
    </source>
</evidence>
<dbReference type="PANTHER" id="PTHR11610:SF173">
    <property type="entry name" value="LIPASE DOMAIN-CONTAINING PROTEIN-RELATED"/>
    <property type="match status" value="1"/>
</dbReference>
<dbReference type="PANTHER" id="PTHR11610">
    <property type="entry name" value="LIPASE"/>
    <property type="match status" value="1"/>
</dbReference>
<dbReference type="Pfam" id="PF00151">
    <property type="entry name" value="Lipase"/>
    <property type="match status" value="2"/>
</dbReference>
<dbReference type="Gene3D" id="3.40.50.1820">
    <property type="entry name" value="alpha/beta hydrolase"/>
    <property type="match status" value="1"/>
</dbReference>
<dbReference type="InterPro" id="IPR013818">
    <property type="entry name" value="Lipase"/>
</dbReference>
<protein>
    <submittedName>
        <fullName evidence="9">Oidioi.mRNA.OKI2018_I69.chr2.g4074.t1.cds</fullName>
    </submittedName>
</protein>
<dbReference type="EMBL" id="OU015567">
    <property type="protein sequence ID" value="CAG5109554.1"/>
    <property type="molecule type" value="Genomic_DNA"/>
</dbReference>
<evidence type="ECO:0000256" key="6">
    <source>
        <dbReference type="SAM" id="Phobius"/>
    </source>
</evidence>
<evidence type="ECO:0000313" key="9">
    <source>
        <dbReference type="EMBL" id="CAG5109554.1"/>
    </source>
</evidence>
<feature type="domain" description="Lipase" evidence="8">
    <location>
        <begin position="54"/>
        <end position="232"/>
    </location>
</feature>
<evidence type="ECO:0000259" key="8">
    <source>
        <dbReference type="Pfam" id="PF00151"/>
    </source>
</evidence>
<evidence type="ECO:0000313" key="10">
    <source>
        <dbReference type="Proteomes" id="UP001158576"/>
    </source>
</evidence>
<dbReference type="InterPro" id="IPR000734">
    <property type="entry name" value="TAG_lipase"/>
</dbReference>
<comment type="subcellular location">
    <subcellularLocation>
        <location evidence="1">Secreted</location>
    </subcellularLocation>
</comment>
<keyword evidence="6" id="KW-1133">Transmembrane helix</keyword>
<sequence length="502" mass="57094">MRPWLEFSLLPALCLSCLTSRNVLDTAERLFCEWNGTVDFSEFGIGSFDSSFWKCEPDSPKVIQPKFFYYTKERQNETQKYEVLSDYWTNGTEKFIQKTDFPEKLVVFTHGFVDSMDNGETTRWTEPARADLFNLSRPPSVLEFDWSNGAEDFWNYGRAATNTQVAGRLLGKFLYDVKLKNPSLKIHLVGHSLGSHVCGQAGFWLRTISNGSFEVDRIDGLDPAGPYFISDEAFKLYSKPEPLQPSTTTLAPEDNSSDSSSSFSSWSEGFENFDIKAWFKEFQAQFYEDKPVQVEIFKDQAAPVDSRLDPTDAKFVSVIHTNAFGFGVFENIGHLDIWPDGGRTQSGCQKFDLLDQFSKCSHRLAHDLWRVSISKPIEVTNLCPKNTSTTEISYENCPETKRHKNFLGYHAIPTKTKRFYYFNTTHVQGLQPRNEAEVAVRSTSIFIPLLILVSMTLSVLHCVKQRGNRQEGALPDVEQFADSTVYAEERISLSPPVQKADN</sequence>